<dbReference type="PANTHER" id="PTHR36681">
    <property type="entry name" value="NUCLEAR GTPASE, GERMINAL CENTER-ASSOCIATED, TANDEM DUPLICATE 3"/>
    <property type="match status" value="1"/>
</dbReference>
<reference evidence="3" key="1">
    <citation type="submission" date="2021-05" db="EMBL/GenBank/DDBJ databases">
        <authorList>
            <person name="Stam R."/>
        </authorList>
    </citation>
    <scope>NUCLEOTIDE SEQUENCE</scope>
    <source>
        <strain evidence="3">CS162</strain>
    </source>
</reference>
<evidence type="ECO:0000256" key="2">
    <source>
        <dbReference type="SAM" id="MobiDB-lite"/>
    </source>
</evidence>
<sequence length="927" mass="106038">MGDSIHQSLSPSSVICTNQEDSARQTFNRPLPLRPSVHGREQLESDEITHPPSNEEQMEDRLTYQSSPAVVPSLGNLNWLYNDASLSEMLSPRSRYRHDPRPDHITSDLSIYHPSYQEVDQKVKEIKDELALICEEGAKQGNASWGELARTIRTDRSPYVNKPIRVGVVGDIGQGKSYLIGALLDDVEIVMHGDDGESCTRVILEYHYWAGLPGSRYMALVTFFRWELVRRRLEEAFQDMNNGLFPFEDDGEHGLDDNISGRVDEDYTEAKTEAAIGIFMAIFRNHPDFKGRNAITDFLSRSTQSYSRHDVRDDLIGQAHDMYRKVRTDTRAICACTPDELWSGISRFTHGRPADARTNDNDPWPFVELVSIRGKFAILENNMILADTPGQNDINLLARASVVDYLPHCSAVIISSSIDRIISNNSMLKKITEMQRDRLVIVAATFSERINLKSNGSKLEFEPDEKTYFQNLNTQLELLSRAELNQDLPPETQQLIQLKTRLLKFQKTELLVQARNRRVTKKTKERNRLGIEKIMDWKRRVVTNAIEPTILPLEMFCVSAYDYQCDVSGFAFKEPAIFPLTPNHTGIPALKQCLVSQCAPNRARDLVRFVAFTLPDYIRSMQMGSYERTTAIQPTFSEETGTLRDFCLTNVNARINRLFDDIEKRLLDTLRSSKFPKGPVRSWNYLLLKPIQDNLETVLQAVEESMQDELRYVRWEISSATEYLDSKIRGNGPRPMTVELDALLKSLNYKAVMFQDVMDACAQNMIVFMRDQKNRCCTDTVGISYFRNAMTAVYTNSAGIRPAQRRKQTVQQAQMAVFERQVCDERPNPYEAILLGLKAAIELQKQYVKNFVVEKIWILFMAIDDDLERSREERVFQNDQESQSMRRLRSQAVSEAMQVLETLEAKLTESKIDVEAIKAQLSGSTTL</sequence>
<dbReference type="InterPro" id="IPR027417">
    <property type="entry name" value="P-loop_NTPase"/>
</dbReference>
<comment type="caution">
    <text evidence="3">The sequence shown here is derived from an EMBL/GenBank/DDBJ whole genome shotgun (WGS) entry which is preliminary data.</text>
</comment>
<protein>
    <submittedName>
        <fullName evidence="3">Uncharacterized protein</fullName>
    </submittedName>
</protein>
<dbReference type="OrthoDB" id="3598281at2759"/>
<name>A0A8J2HV27_9PLEO</name>
<dbReference type="Proteomes" id="UP000676310">
    <property type="component" value="Unassembled WGS sequence"/>
</dbReference>
<dbReference type="PANTHER" id="PTHR36681:SF3">
    <property type="entry name" value="NUCLEAR GTPASE, GERMINAL CENTER-ASSOCIATED, TANDEM DUPLICATE 3"/>
    <property type="match status" value="1"/>
</dbReference>
<organism evidence="3 4">
    <name type="scientific">Alternaria atra</name>
    <dbReference type="NCBI Taxonomy" id="119953"/>
    <lineage>
        <taxon>Eukaryota</taxon>
        <taxon>Fungi</taxon>
        <taxon>Dikarya</taxon>
        <taxon>Ascomycota</taxon>
        <taxon>Pezizomycotina</taxon>
        <taxon>Dothideomycetes</taxon>
        <taxon>Pleosporomycetidae</taxon>
        <taxon>Pleosporales</taxon>
        <taxon>Pleosporineae</taxon>
        <taxon>Pleosporaceae</taxon>
        <taxon>Alternaria</taxon>
        <taxon>Alternaria sect. Ulocladioides</taxon>
    </lineage>
</organism>
<feature type="region of interest" description="Disordered" evidence="2">
    <location>
        <begin position="20"/>
        <end position="59"/>
    </location>
</feature>
<keyword evidence="1" id="KW-0175">Coiled coil</keyword>
<evidence type="ECO:0000313" key="3">
    <source>
        <dbReference type="EMBL" id="CAG5137901.1"/>
    </source>
</evidence>
<accession>A0A8J2HV27</accession>
<feature type="coiled-coil region" evidence="1">
    <location>
        <begin position="893"/>
        <end position="920"/>
    </location>
</feature>
<dbReference type="EMBL" id="CAJRGZ010000012">
    <property type="protein sequence ID" value="CAG5137901.1"/>
    <property type="molecule type" value="Genomic_DNA"/>
</dbReference>
<evidence type="ECO:0000256" key="1">
    <source>
        <dbReference type="SAM" id="Coils"/>
    </source>
</evidence>
<keyword evidence="4" id="KW-1185">Reference proteome</keyword>
<dbReference type="SUPFAM" id="SSF52540">
    <property type="entry name" value="P-loop containing nucleoside triphosphate hydrolases"/>
    <property type="match status" value="1"/>
</dbReference>
<dbReference type="AlphaFoldDB" id="A0A8J2HV27"/>
<feature type="compositionally biased region" description="Basic and acidic residues" evidence="2">
    <location>
        <begin position="38"/>
        <end position="49"/>
    </location>
</feature>
<gene>
    <name evidence="3" type="ORF">ALTATR162_LOCUS243</name>
</gene>
<evidence type="ECO:0000313" key="4">
    <source>
        <dbReference type="Proteomes" id="UP000676310"/>
    </source>
</evidence>
<dbReference type="RefSeq" id="XP_043163771.1">
    <property type="nucleotide sequence ID" value="XM_043307836.1"/>
</dbReference>
<dbReference type="GeneID" id="67013874"/>
<proteinExistence type="predicted"/>